<feature type="compositionally biased region" description="Acidic residues" evidence="1">
    <location>
        <begin position="58"/>
        <end position="79"/>
    </location>
</feature>
<feature type="region of interest" description="Disordered" evidence="1">
    <location>
        <begin position="44"/>
        <end position="82"/>
    </location>
</feature>
<organism evidence="2 3">
    <name type="scientific">Penicillium alfredii</name>
    <dbReference type="NCBI Taxonomy" id="1506179"/>
    <lineage>
        <taxon>Eukaryota</taxon>
        <taxon>Fungi</taxon>
        <taxon>Dikarya</taxon>
        <taxon>Ascomycota</taxon>
        <taxon>Pezizomycotina</taxon>
        <taxon>Eurotiomycetes</taxon>
        <taxon>Eurotiomycetidae</taxon>
        <taxon>Eurotiales</taxon>
        <taxon>Aspergillaceae</taxon>
        <taxon>Penicillium</taxon>
    </lineage>
</organism>
<evidence type="ECO:0000256" key="1">
    <source>
        <dbReference type="SAM" id="MobiDB-lite"/>
    </source>
</evidence>
<dbReference type="OrthoDB" id="4349893at2759"/>
<evidence type="ECO:0000313" key="2">
    <source>
        <dbReference type="EMBL" id="KAJ5104677.1"/>
    </source>
</evidence>
<feature type="compositionally biased region" description="Polar residues" evidence="1">
    <location>
        <begin position="528"/>
        <end position="543"/>
    </location>
</feature>
<dbReference type="RefSeq" id="XP_056513673.1">
    <property type="nucleotide sequence ID" value="XM_056652606.1"/>
</dbReference>
<dbReference type="Proteomes" id="UP001141434">
    <property type="component" value="Unassembled WGS sequence"/>
</dbReference>
<dbReference type="AlphaFoldDB" id="A0A9W9FRE3"/>
<evidence type="ECO:0000313" key="3">
    <source>
        <dbReference type="Proteomes" id="UP001141434"/>
    </source>
</evidence>
<feature type="compositionally biased region" description="Acidic residues" evidence="1">
    <location>
        <begin position="433"/>
        <end position="442"/>
    </location>
</feature>
<feature type="region of interest" description="Disordered" evidence="1">
    <location>
        <begin position="428"/>
        <end position="469"/>
    </location>
</feature>
<sequence length="1094" mass="122651">MARQGHDPPELDRFIQQDEVFSLGTPFSLQDQFNLDSDFNLDEELSNQNNQVLGVNNDAEDPEQGDFDYPTDDWPESADEGLNPYLYGYHPDDEGYNPEDALSNFDEEFNLNDQVFNQDIEAFNQELEVSNPDNEISNLDDEKSDLDEAFAEEPFSIRQSLQAVLTAYNARVSTEIRANPPPWSSMYNFEPPWRRLRPPSPDRVAEFLENLDLDDPNLANLKLPGENDVVYPDPAEEEDSAEDEDEVTTELVTPDQGLQAWLVRQQLIAGVQISDLQPMRGPGSQQKQVTPQGILTRQRIPSLMSVSRYGVFPYAIQPASFNGYIAPLPRRRIDDELQDEYKAHPQPILNSDCIAPPIPLNVQRLLPTCGWLPPPNTPHPEYLRSPRPSLEESHQELCSLLDELERLHGAPLLRPSPPTYLETLLSRLRSPDDPDSEEEQEMQDPSVQVSNEDPQNFYTQVSNESPKSPYNHVYDESGDMPLQMTYVEDADDSPDFDFEYEIDSDDQAFGLDGSCDSSPVTPRAKENLTGNTQHSSIPNTPKSTVPAPHKSHGSLFIHSGNKGSKNEDTITTQGHETLPISTADNGSQNEAIAAKMALSTCRKQDDNQQGTSVISEPPNDPQEGQIHQMSENPERSPCTRVGESSVTLTIHTFSTPANHALQPSKGAPIKQPPASGLHDLSASDQIEARQLLVALPPTPEVTAVQQEVSALDQGSSVGSSEPRSCKYSTSKPERSDVLERFLASLPEPQTVLPVEDLPRRDSQPVKKEIDPFLTPQPESLTTEEMEIERLRFLSLSPCYHLSLRAAARKNSKAKFSLGKALESQPDLMFEIIDILLIDVNATIESLANVNKAYRVLVFKHMSTAAKRTESAFSPVTRAFPYMWNQCMSWTLLTGFGTSSDLHGVKLHTFYVPRPVWIKRIHKHSKTAIGIFKLISTPDFPWPQRTVQVILKMGTLMQYPDNPMRLWMVRHKDLWPDKDIRLACDFMGYVAEIFGDMHPSYDEGLLLRLVLATRSMASLKKFLCGEGPKTHQEVLSLMAYYQGGEGDDQSDQSAHGIDSKWVGYLREEKRISCRPWPFEDLRVALAAAIGDVGSH</sequence>
<accession>A0A9W9FRE3</accession>
<comment type="caution">
    <text evidence="2">The sequence shown here is derived from an EMBL/GenBank/DDBJ whole genome shotgun (WGS) entry which is preliminary data.</text>
</comment>
<protein>
    <submittedName>
        <fullName evidence="2">Uncharacterized protein</fullName>
    </submittedName>
</protein>
<reference evidence="2" key="1">
    <citation type="submission" date="2022-11" db="EMBL/GenBank/DDBJ databases">
        <authorList>
            <person name="Petersen C."/>
        </authorList>
    </citation>
    <scope>NUCLEOTIDE SEQUENCE</scope>
    <source>
        <strain evidence="2">IBT 34128</strain>
    </source>
</reference>
<feature type="compositionally biased region" description="Polar residues" evidence="1">
    <location>
        <begin position="447"/>
        <end position="468"/>
    </location>
</feature>
<feature type="region of interest" description="Disordered" evidence="1">
    <location>
        <begin position="507"/>
        <end position="568"/>
    </location>
</feature>
<proteinExistence type="predicted"/>
<feature type="region of interest" description="Disordered" evidence="1">
    <location>
        <begin position="223"/>
        <end position="246"/>
    </location>
</feature>
<gene>
    <name evidence="2" type="ORF">NUU61_002024</name>
</gene>
<dbReference type="EMBL" id="JAPMSZ010000004">
    <property type="protein sequence ID" value="KAJ5104677.1"/>
    <property type="molecule type" value="Genomic_DNA"/>
</dbReference>
<feature type="region of interest" description="Disordered" evidence="1">
    <location>
        <begin position="657"/>
        <end position="676"/>
    </location>
</feature>
<dbReference type="GeneID" id="81391774"/>
<reference evidence="2" key="2">
    <citation type="journal article" date="2023" name="IMA Fungus">
        <title>Comparative genomic study of the Penicillium genus elucidates a diverse pangenome and 15 lateral gene transfer events.</title>
        <authorList>
            <person name="Petersen C."/>
            <person name="Sorensen T."/>
            <person name="Nielsen M.R."/>
            <person name="Sondergaard T.E."/>
            <person name="Sorensen J.L."/>
            <person name="Fitzpatrick D.A."/>
            <person name="Frisvad J.C."/>
            <person name="Nielsen K.L."/>
        </authorList>
    </citation>
    <scope>NUCLEOTIDE SEQUENCE</scope>
    <source>
        <strain evidence="2">IBT 34128</strain>
    </source>
</reference>
<keyword evidence="3" id="KW-1185">Reference proteome</keyword>
<feature type="region of interest" description="Disordered" evidence="1">
    <location>
        <begin position="602"/>
        <end position="640"/>
    </location>
</feature>
<name>A0A9W9FRE3_9EURO</name>
<feature type="compositionally biased region" description="Acidic residues" evidence="1">
    <location>
        <begin position="234"/>
        <end position="246"/>
    </location>
</feature>